<keyword evidence="10" id="KW-1015">Disulfide bond</keyword>
<keyword evidence="6 12" id="KW-0732">Signal</keyword>
<protein>
    <recommendedName>
        <fullName evidence="13">Peptidase M14 domain-containing protein</fullName>
    </recommendedName>
</protein>
<organism evidence="14 15">
    <name type="scientific">Pseudonaja textilis</name>
    <name type="common">Eastern brown snake</name>
    <dbReference type="NCBI Taxonomy" id="8673"/>
    <lineage>
        <taxon>Eukaryota</taxon>
        <taxon>Metazoa</taxon>
        <taxon>Chordata</taxon>
        <taxon>Craniata</taxon>
        <taxon>Vertebrata</taxon>
        <taxon>Euteleostomi</taxon>
        <taxon>Lepidosauria</taxon>
        <taxon>Squamata</taxon>
        <taxon>Bifurcata</taxon>
        <taxon>Unidentata</taxon>
        <taxon>Episquamata</taxon>
        <taxon>Toxicofera</taxon>
        <taxon>Serpentes</taxon>
        <taxon>Colubroidea</taxon>
        <taxon>Elapidae</taxon>
        <taxon>Hydrophiinae</taxon>
        <taxon>Pseudonaja</taxon>
    </lineage>
</organism>
<dbReference type="SMART" id="SM00631">
    <property type="entry name" value="Zn_pept"/>
    <property type="match status" value="1"/>
</dbReference>
<dbReference type="PROSITE" id="PS00133">
    <property type="entry name" value="CARBOXYPEPT_ZN_2"/>
    <property type="match status" value="1"/>
</dbReference>
<dbReference type="PANTHER" id="PTHR11705:SF65">
    <property type="entry name" value="MAST CELL CARBOXYPEPTIDASE A"/>
    <property type="match status" value="1"/>
</dbReference>
<dbReference type="InterPro" id="IPR036990">
    <property type="entry name" value="M14A-like_propep"/>
</dbReference>
<feature type="domain" description="Peptidase M14" evidence="13">
    <location>
        <begin position="121"/>
        <end position="407"/>
    </location>
</feature>
<keyword evidence="5" id="KW-0479">Metal-binding</keyword>
<evidence type="ECO:0000256" key="6">
    <source>
        <dbReference type="ARBA" id="ARBA00022729"/>
    </source>
</evidence>
<dbReference type="PANTHER" id="PTHR11705">
    <property type="entry name" value="PROTEASE FAMILY M14 CARBOXYPEPTIDASE A,B"/>
    <property type="match status" value="1"/>
</dbReference>
<evidence type="ECO:0000313" key="15">
    <source>
        <dbReference type="Proteomes" id="UP000472273"/>
    </source>
</evidence>
<dbReference type="InterPro" id="IPR057247">
    <property type="entry name" value="CARBOXYPEPT_ZN_2"/>
</dbReference>
<dbReference type="Ensembl" id="ENSPTXT00000006517.1">
    <property type="protein sequence ID" value="ENSPTXP00000006301.1"/>
    <property type="gene ID" value="ENSPTXG00000004624.1"/>
</dbReference>
<evidence type="ECO:0000256" key="8">
    <source>
        <dbReference type="ARBA" id="ARBA00022833"/>
    </source>
</evidence>
<dbReference type="Gene3D" id="3.30.70.340">
    <property type="entry name" value="Metallocarboxypeptidase-like"/>
    <property type="match status" value="1"/>
</dbReference>
<evidence type="ECO:0000313" key="14">
    <source>
        <dbReference type="Ensembl" id="ENSPTXP00000006301.1"/>
    </source>
</evidence>
<dbReference type="GO" id="GO:0005615">
    <property type="term" value="C:extracellular space"/>
    <property type="evidence" value="ECO:0007669"/>
    <property type="project" value="TreeGrafter"/>
</dbReference>
<dbReference type="Gene3D" id="3.40.630.10">
    <property type="entry name" value="Zn peptidases"/>
    <property type="match status" value="1"/>
</dbReference>
<dbReference type="GO" id="GO:0006508">
    <property type="term" value="P:proteolysis"/>
    <property type="evidence" value="ECO:0007669"/>
    <property type="project" value="UniProtKB-KW"/>
</dbReference>
<feature type="chain" id="PRO_5025337393" description="Peptidase M14 domain-containing protein" evidence="12">
    <location>
        <begin position="24"/>
        <end position="412"/>
    </location>
</feature>
<dbReference type="SUPFAM" id="SSF54897">
    <property type="entry name" value="Protease propeptides/inhibitors"/>
    <property type="match status" value="1"/>
</dbReference>
<dbReference type="AlphaFoldDB" id="A0A670Y3A8"/>
<dbReference type="Pfam" id="PF02244">
    <property type="entry name" value="Propep_M14"/>
    <property type="match status" value="1"/>
</dbReference>
<evidence type="ECO:0000259" key="13">
    <source>
        <dbReference type="PROSITE" id="PS52035"/>
    </source>
</evidence>
<evidence type="ECO:0000256" key="11">
    <source>
        <dbReference type="PROSITE-ProRule" id="PRU01379"/>
    </source>
</evidence>
<feature type="signal peptide" evidence="12">
    <location>
        <begin position="1"/>
        <end position="23"/>
    </location>
</feature>
<reference evidence="14" key="1">
    <citation type="submission" date="2025-08" db="UniProtKB">
        <authorList>
            <consortium name="Ensembl"/>
        </authorList>
    </citation>
    <scope>IDENTIFICATION</scope>
</reference>
<evidence type="ECO:0000256" key="5">
    <source>
        <dbReference type="ARBA" id="ARBA00022723"/>
    </source>
</evidence>
<gene>
    <name evidence="14" type="primary">LOC113436649</name>
</gene>
<dbReference type="Proteomes" id="UP000472273">
    <property type="component" value="Unplaced"/>
</dbReference>
<evidence type="ECO:0000256" key="12">
    <source>
        <dbReference type="SAM" id="SignalP"/>
    </source>
</evidence>
<evidence type="ECO:0000256" key="9">
    <source>
        <dbReference type="ARBA" id="ARBA00023049"/>
    </source>
</evidence>
<dbReference type="InterPro" id="IPR003146">
    <property type="entry name" value="M14A_act_pep"/>
</dbReference>
<comment type="cofactor">
    <cofactor evidence="1">
        <name>Zn(2+)</name>
        <dbReference type="ChEBI" id="CHEBI:29105"/>
    </cofactor>
</comment>
<keyword evidence="9" id="KW-0482">Metalloprotease</keyword>
<sequence length="412" mass="47824">MSFLKLCPFLTLVLPILILLSETEQKRNKFPKKLNNSKFWGYNFHFHSITNLFAFLSVQVDFWYPDSALHIVKQMEVDFHISAAQSNTVERLLKQNGISYQIIFDNLQEDIEKQLDGDKNDGYSYEKYNEWDKVQNLCDILQRKHSSAETIPIYQRHWEIGKKSGEGNAIFMDCGVHAREWISPAFCQWFVKEAISTYGKDRDMTHILDNMNFYIVPIVNIDGYVWSWTQNRFWRKNRSNTFQNNCTGVDINRNFDVAWNTADSSKNPCEETYCGSAPESEPETKAVASFIRSHLPSIKGYLTMHSYSQMILFPFGYTYEKTNELAKRAVKAIASLYGKVYKYGTSASTIYLSSGCSDDWVFNQGIKYSFTFELRDKGKYGFLLPESQIKPTCQEIMLAVKLITNYILNKTL</sequence>
<keyword evidence="7" id="KW-0378">Hydrolase</keyword>
<evidence type="ECO:0000256" key="7">
    <source>
        <dbReference type="ARBA" id="ARBA00022801"/>
    </source>
</evidence>
<evidence type="ECO:0000256" key="4">
    <source>
        <dbReference type="ARBA" id="ARBA00022670"/>
    </source>
</evidence>
<keyword evidence="4" id="KW-0645">Protease</keyword>
<keyword evidence="8" id="KW-0862">Zinc</keyword>
<dbReference type="FunFam" id="3.40.630.10:FF:000001">
    <property type="entry name" value="Carboxypeptidase B"/>
    <property type="match status" value="1"/>
</dbReference>
<keyword evidence="15" id="KW-1185">Reference proteome</keyword>
<reference evidence="14" key="2">
    <citation type="submission" date="2025-09" db="UniProtKB">
        <authorList>
            <consortium name="Ensembl"/>
        </authorList>
    </citation>
    <scope>IDENTIFICATION</scope>
</reference>
<name>A0A670Y3A8_PSETE</name>
<evidence type="ECO:0000256" key="3">
    <source>
        <dbReference type="ARBA" id="ARBA00022645"/>
    </source>
</evidence>
<dbReference type="SUPFAM" id="SSF53187">
    <property type="entry name" value="Zn-dependent exopeptidases"/>
    <property type="match status" value="1"/>
</dbReference>
<dbReference type="InterPro" id="IPR000834">
    <property type="entry name" value="Peptidase_M14"/>
</dbReference>
<dbReference type="Pfam" id="PF00246">
    <property type="entry name" value="Peptidase_M14"/>
    <property type="match status" value="1"/>
</dbReference>
<dbReference type="PRINTS" id="PR00765">
    <property type="entry name" value="CRBOXYPTASEA"/>
</dbReference>
<evidence type="ECO:0000256" key="1">
    <source>
        <dbReference type="ARBA" id="ARBA00001947"/>
    </source>
</evidence>
<accession>A0A670Y3A8</accession>
<evidence type="ECO:0000256" key="10">
    <source>
        <dbReference type="ARBA" id="ARBA00023157"/>
    </source>
</evidence>
<dbReference type="GO" id="GO:0008270">
    <property type="term" value="F:zinc ion binding"/>
    <property type="evidence" value="ECO:0007669"/>
    <property type="project" value="InterPro"/>
</dbReference>
<comment type="similarity">
    <text evidence="2 11">Belongs to the peptidase M14 family.</text>
</comment>
<proteinExistence type="inferred from homology"/>
<dbReference type="GO" id="GO:0004181">
    <property type="term" value="F:metallocarboxypeptidase activity"/>
    <property type="evidence" value="ECO:0007669"/>
    <property type="project" value="InterPro"/>
</dbReference>
<feature type="active site" description="Proton donor/acceptor" evidence="11">
    <location>
        <position position="373"/>
    </location>
</feature>
<keyword evidence="3" id="KW-0121">Carboxypeptidase</keyword>
<dbReference type="GeneTree" id="ENSGT00940000161551"/>
<dbReference type="PROSITE" id="PS52035">
    <property type="entry name" value="PEPTIDASE_M14"/>
    <property type="match status" value="1"/>
</dbReference>
<evidence type="ECO:0000256" key="2">
    <source>
        <dbReference type="ARBA" id="ARBA00005988"/>
    </source>
</evidence>